<dbReference type="InterPro" id="IPR036259">
    <property type="entry name" value="MFS_trans_sf"/>
</dbReference>
<gene>
    <name evidence="9" type="ORF">VSH64_45020</name>
</gene>
<dbReference type="PANTHER" id="PTHR43045">
    <property type="entry name" value="SHIKIMATE TRANSPORTER"/>
    <property type="match status" value="1"/>
</dbReference>
<evidence type="ECO:0000256" key="4">
    <source>
        <dbReference type="ARBA" id="ARBA00022692"/>
    </source>
</evidence>
<dbReference type="RefSeq" id="WP_326568837.1">
    <property type="nucleotide sequence ID" value="NZ_CP142149.1"/>
</dbReference>
<dbReference type="CDD" id="cd17369">
    <property type="entry name" value="MFS_ShiA_like"/>
    <property type="match status" value="1"/>
</dbReference>
<keyword evidence="5 7" id="KW-1133">Transmembrane helix</keyword>
<evidence type="ECO:0000313" key="10">
    <source>
        <dbReference type="Proteomes" id="UP001330812"/>
    </source>
</evidence>
<feature type="transmembrane region" description="Helical" evidence="7">
    <location>
        <begin position="334"/>
        <end position="358"/>
    </location>
</feature>
<keyword evidence="2" id="KW-0813">Transport</keyword>
<dbReference type="Pfam" id="PF00083">
    <property type="entry name" value="Sugar_tr"/>
    <property type="match status" value="1"/>
</dbReference>
<feature type="transmembrane region" description="Helical" evidence="7">
    <location>
        <begin position="403"/>
        <end position="423"/>
    </location>
</feature>
<evidence type="ECO:0000256" key="7">
    <source>
        <dbReference type="SAM" id="Phobius"/>
    </source>
</evidence>
<protein>
    <submittedName>
        <fullName evidence="9">MFS transporter</fullName>
    </submittedName>
</protein>
<proteinExistence type="predicted"/>
<evidence type="ECO:0000259" key="8">
    <source>
        <dbReference type="PROSITE" id="PS50850"/>
    </source>
</evidence>
<dbReference type="Gene3D" id="1.20.1250.20">
    <property type="entry name" value="MFS general substrate transporter like domains"/>
    <property type="match status" value="2"/>
</dbReference>
<keyword evidence="4 7" id="KW-0812">Transmembrane</keyword>
<dbReference type="InterPro" id="IPR011701">
    <property type="entry name" value="MFS"/>
</dbReference>
<feature type="transmembrane region" description="Helical" evidence="7">
    <location>
        <begin position="379"/>
        <end position="397"/>
    </location>
</feature>
<dbReference type="Pfam" id="PF07690">
    <property type="entry name" value="MFS_1"/>
    <property type="match status" value="1"/>
</dbReference>
<dbReference type="SUPFAM" id="SSF103473">
    <property type="entry name" value="MFS general substrate transporter"/>
    <property type="match status" value="1"/>
</dbReference>
<dbReference type="EMBL" id="CP142149">
    <property type="protein sequence ID" value="WSE29879.1"/>
    <property type="molecule type" value="Genomic_DNA"/>
</dbReference>
<name>A0ABZ1I629_9PSEU</name>
<dbReference type="InterPro" id="IPR005828">
    <property type="entry name" value="MFS_sugar_transport-like"/>
</dbReference>
<dbReference type="PANTHER" id="PTHR43045:SF1">
    <property type="entry name" value="SHIKIMATE TRANSPORTER"/>
    <property type="match status" value="1"/>
</dbReference>
<dbReference type="InterPro" id="IPR020846">
    <property type="entry name" value="MFS_dom"/>
</dbReference>
<dbReference type="PROSITE" id="PS50850">
    <property type="entry name" value="MFS"/>
    <property type="match status" value="1"/>
</dbReference>
<comment type="subcellular location">
    <subcellularLocation>
        <location evidence="1">Cell membrane</location>
        <topology evidence="1">Multi-pass membrane protein</topology>
    </subcellularLocation>
</comment>
<feature type="transmembrane region" description="Helical" evidence="7">
    <location>
        <begin position="244"/>
        <end position="267"/>
    </location>
</feature>
<evidence type="ECO:0000256" key="6">
    <source>
        <dbReference type="ARBA" id="ARBA00023136"/>
    </source>
</evidence>
<accession>A0ABZ1I629</accession>
<feature type="transmembrane region" description="Helical" evidence="7">
    <location>
        <begin position="154"/>
        <end position="178"/>
    </location>
</feature>
<feature type="transmembrane region" description="Helical" evidence="7">
    <location>
        <begin position="91"/>
        <end position="109"/>
    </location>
</feature>
<feature type="transmembrane region" description="Helical" evidence="7">
    <location>
        <begin position="279"/>
        <end position="297"/>
    </location>
</feature>
<keyword evidence="3" id="KW-1003">Cell membrane</keyword>
<dbReference type="Proteomes" id="UP001330812">
    <property type="component" value="Chromosome"/>
</dbReference>
<evidence type="ECO:0000256" key="2">
    <source>
        <dbReference type="ARBA" id="ARBA00022448"/>
    </source>
</evidence>
<evidence type="ECO:0000256" key="5">
    <source>
        <dbReference type="ARBA" id="ARBA00022989"/>
    </source>
</evidence>
<feature type="transmembrane region" description="Helical" evidence="7">
    <location>
        <begin position="190"/>
        <end position="209"/>
    </location>
</feature>
<keyword evidence="10" id="KW-1185">Reference proteome</keyword>
<feature type="domain" description="Major facilitator superfamily (MFS) profile" evidence="8">
    <location>
        <begin position="18"/>
        <end position="428"/>
    </location>
</feature>
<feature type="transmembrane region" description="Helical" evidence="7">
    <location>
        <begin position="309"/>
        <end position="328"/>
    </location>
</feature>
<sequence>MRDQRPDSAQWTHLTRRATIAASFGTVVEWYDFFLYGTASALIFPSLFFPSASSLNGSLLSFATFATGFVARPLGGAIFGHVGDRIGRKNALVVTLLAMGIATLAVGLLPTYAQIGAAAPVLLVVLRIVQGIGTGGEWGGAALLTKENGSARPGFWGGFLSSAVFVGLILASVVYVIIGALVSNDQLHSWAWRIPFLLSVVLVGIGLWVRRGLPETREFTRIKQAGDQERAPLVKAFQQPRNMLAIFLMRVGQNATFNIVSVFILTYATTQLGLGKSQILWATVIGAAVACVLCPVYGHLGDRFGFGRVMIVSLAFQAVFAFPFFLLVDSKGVAPVIIAVTVGIAGAGAATDAIQAGYFAGLFSTRSRYSAISVGREGGTVVGGGLAPLIATALLGWQHGSPWAIAGWMALTSLIGIVGVLLVRPHHETETVVAESGRTGSALI</sequence>
<evidence type="ECO:0000313" key="9">
    <source>
        <dbReference type="EMBL" id="WSE29879.1"/>
    </source>
</evidence>
<organism evidence="9 10">
    <name type="scientific">Amycolatopsis rhabdoformis</name>
    <dbReference type="NCBI Taxonomy" id="1448059"/>
    <lineage>
        <taxon>Bacteria</taxon>
        <taxon>Bacillati</taxon>
        <taxon>Actinomycetota</taxon>
        <taxon>Actinomycetes</taxon>
        <taxon>Pseudonocardiales</taxon>
        <taxon>Pseudonocardiaceae</taxon>
        <taxon>Amycolatopsis</taxon>
    </lineage>
</organism>
<evidence type="ECO:0000256" key="1">
    <source>
        <dbReference type="ARBA" id="ARBA00004651"/>
    </source>
</evidence>
<evidence type="ECO:0000256" key="3">
    <source>
        <dbReference type="ARBA" id="ARBA00022475"/>
    </source>
</evidence>
<reference evidence="9 10" key="1">
    <citation type="journal article" date="2015" name="Int. J. Syst. Evol. Microbiol.">
        <title>Amycolatopsis rhabdoformis sp. nov., an actinomycete isolated from a tropical forest soil.</title>
        <authorList>
            <person name="Souza W.R."/>
            <person name="Silva R.E."/>
            <person name="Goodfellow M."/>
            <person name="Busarakam K."/>
            <person name="Figueiro F.S."/>
            <person name="Ferreira D."/>
            <person name="Rodrigues-Filho E."/>
            <person name="Moraes L.A.B."/>
            <person name="Zucchi T.D."/>
        </authorList>
    </citation>
    <scope>NUCLEOTIDE SEQUENCE [LARGE SCALE GENOMIC DNA]</scope>
    <source>
        <strain evidence="9 10">NCIMB 14900</strain>
    </source>
</reference>
<feature type="transmembrane region" description="Helical" evidence="7">
    <location>
        <begin position="59"/>
        <end position="79"/>
    </location>
</feature>
<keyword evidence="6 7" id="KW-0472">Membrane</keyword>